<dbReference type="GO" id="GO:0035735">
    <property type="term" value="P:intraciliary transport involved in cilium assembly"/>
    <property type="evidence" value="ECO:0007669"/>
    <property type="project" value="TreeGrafter"/>
</dbReference>
<keyword evidence="3" id="KW-1185">Reference proteome</keyword>
<sequence>MSQEFAVQKLIGEIENIHEEGRAEEEKMAQLSNRMKEIESTMVGKDPMFGNKEEEKRVGDLKRSIARIEEEIQLLDMDDAAARECLLDKAKQEQELNDNSYILSNEIKDLATEHRELRSRLRVLNGGAAAQLLERMEEIDASLSSSADAKAKIENDRISITSAIEALQKEISAAKKLSECPMPSRNEVDLMKEEVAFTNSQLEINQDTVNRLQQQKLARMEELNRVSHLEERMEAEMKELARRTNQMTSEMEKFDMDALKVDSAARREDLAERCECFEQRLNHINATMSKLRVAYDEQMKRCGGENWVSFEENNMNLQQSMRAVCELHDKMNKDNMPSYSGTKSECLELVQKLNSMILRCNEEM</sequence>
<dbReference type="PANTHER" id="PTHR31432:SF0">
    <property type="entry name" value="INTRAFLAGELLAR TRANSPORT PROTEIN 74 HOMOLOG"/>
    <property type="match status" value="1"/>
</dbReference>
<evidence type="ECO:0000313" key="2">
    <source>
        <dbReference type="EMBL" id="KAK1733885.1"/>
    </source>
</evidence>
<dbReference type="GO" id="GO:0048487">
    <property type="term" value="F:beta-tubulin binding"/>
    <property type="evidence" value="ECO:0007669"/>
    <property type="project" value="InterPro"/>
</dbReference>
<name>A0AAD8XUY9_9STRA</name>
<evidence type="ECO:0000313" key="3">
    <source>
        <dbReference type="Proteomes" id="UP001224775"/>
    </source>
</evidence>
<protein>
    <submittedName>
        <fullName evidence="2">Uncharacterized protein</fullName>
    </submittedName>
</protein>
<dbReference type="EMBL" id="JATAAI010000043">
    <property type="protein sequence ID" value="KAK1733885.1"/>
    <property type="molecule type" value="Genomic_DNA"/>
</dbReference>
<dbReference type="InterPro" id="IPR029602">
    <property type="entry name" value="IFT74"/>
</dbReference>
<gene>
    <name evidence="2" type="ORF">QTG54_015412</name>
</gene>
<dbReference type="GO" id="GO:0030992">
    <property type="term" value="C:intraciliary transport particle B"/>
    <property type="evidence" value="ECO:0007669"/>
    <property type="project" value="InterPro"/>
</dbReference>
<comment type="caution">
    <text evidence="2">The sequence shown here is derived from an EMBL/GenBank/DDBJ whole genome shotgun (WGS) entry which is preliminary data.</text>
</comment>
<accession>A0AAD8XUY9</accession>
<dbReference type="PANTHER" id="PTHR31432">
    <property type="entry name" value="INTRAFLAGELLAR TRANSPORT PROTEIN 74 HOMOLOG"/>
    <property type="match status" value="1"/>
</dbReference>
<dbReference type="AlphaFoldDB" id="A0AAD8XUY9"/>
<organism evidence="2 3">
    <name type="scientific">Skeletonema marinoi</name>
    <dbReference type="NCBI Taxonomy" id="267567"/>
    <lineage>
        <taxon>Eukaryota</taxon>
        <taxon>Sar</taxon>
        <taxon>Stramenopiles</taxon>
        <taxon>Ochrophyta</taxon>
        <taxon>Bacillariophyta</taxon>
        <taxon>Coscinodiscophyceae</taxon>
        <taxon>Thalassiosirophycidae</taxon>
        <taxon>Thalassiosirales</taxon>
        <taxon>Skeletonemataceae</taxon>
        <taxon>Skeletonema</taxon>
        <taxon>Skeletonema marinoi-dohrnii complex</taxon>
    </lineage>
</organism>
<keyword evidence="1" id="KW-0175">Coiled coil</keyword>
<reference evidence="2" key="1">
    <citation type="submission" date="2023-06" db="EMBL/GenBank/DDBJ databases">
        <title>Survivors Of The Sea: Transcriptome response of Skeletonema marinoi to long-term dormancy.</title>
        <authorList>
            <person name="Pinder M.I.M."/>
            <person name="Kourtchenko O."/>
            <person name="Robertson E.K."/>
            <person name="Larsson T."/>
            <person name="Maumus F."/>
            <person name="Osuna-Cruz C.M."/>
            <person name="Vancaester E."/>
            <person name="Stenow R."/>
            <person name="Vandepoele K."/>
            <person name="Ploug H."/>
            <person name="Bruchert V."/>
            <person name="Godhe A."/>
            <person name="Topel M."/>
        </authorList>
    </citation>
    <scope>NUCLEOTIDE SEQUENCE</scope>
    <source>
        <strain evidence="2">R05AC</strain>
    </source>
</reference>
<evidence type="ECO:0000256" key="1">
    <source>
        <dbReference type="SAM" id="Coils"/>
    </source>
</evidence>
<dbReference type="Proteomes" id="UP001224775">
    <property type="component" value="Unassembled WGS sequence"/>
</dbReference>
<feature type="coiled-coil region" evidence="1">
    <location>
        <begin position="219"/>
        <end position="287"/>
    </location>
</feature>
<dbReference type="GO" id="GO:0005929">
    <property type="term" value="C:cilium"/>
    <property type="evidence" value="ECO:0007669"/>
    <property type="project" value="TreeGrafter"/>
</dbReference>
<feature type="coiled-coil region" evidence="1">
    <location>
        <begin position="14"/>
        <end position="78"/>
    </location>
</feature>
<proteinExistence type="predicted"/>